<dbReference type="PROSITE" id="PS51123">
    <property type="entry name" value="OMPA_2"/>
    <property type="match status" value="1"/>
</dbReference>
<name>A0A2S9JFD3_9HYPH</name>
<evidence type="ECO:0000256" key="8">
    <source>
        <dbReference type="SAM" id="MobiDB-lite"/>
    </source>
</evidence>
<evidence type="ECO:0000256" key="7">
    <source>
        <dbReference type="PROSITE-ProRule" id="PRU00473"/>
    </source>
</evidence>
<evidence type="ECO:0000256" key="2">
    <source>
        <dbReference type="ARBA" id="ARBA00008914"/>
    </source>
</evidence>
<dbReference type="SUPFAM" id="SSF103088">
    <property type="entry name" value="OmpA-like"/>
    <property type="match status" value="1"/>
</dbReference>
<dbReference type="PANTHER" id="PTHR30329:SF21">
    <property type="entry name" value="LIPOPROTEIN YIAD-RELATED"/>
    <property type="match status" value="1"/>
</dbReference>
<feature type="region of interest" description="Disordered" evidence="8">
    <location>
        <begin position="142"/>
        <end position="293"/>
    </location>
</feature>
<keyword evidence="6 7" id="KW-0472">Membrane</keyword>
<dbReference type="CDD" id="cd07185">
    <property type="entry name" value="OmpA_C-like"/>
    <property type="match status" value="1"/>
</dbReference>
<sequence>MNIDPETRREIVIVRRGRNDGEDGHHGGVWKIAYADFMTAMMAFFLVMWLINAANEETKAAVASYFNPVKLMDRQARPKGIEATDNQEGKVRFERPNSTDAETKSARNEKEQQAKPETEERQMFKDPYAVLAEIATDSGVLQNRSAKGDGGSNTAGPSTGAQGGDAYRDPFNPNYWSTHVEDDLFPLTDSPAVPPPSQEQLEKRAAGVEDKAGAQAQTAGAMAADAAQQAQKLEKTAAQPAGASASAPAGTNVTVDAAKGDKQPDAGQLASARELASEISRKTSTAADEKAPDITVVPTDEGVMIQLTDKVDYGMFAIGSAKPDKRVVQVLEQIGKIIAVRKGDVIISGHTDARPFKSETYDNWRLSSARAHMAYYMLTRGGLDAKRILRVEGYADRDPKVPADPYAAQNRRIDIFLKTAKR</sequence>
<dbReference type="AlphaFoldDB" id="A0A2S9JFD3"/>
<dbReference type="RefSeq" id="WP_105735199.1">
    <property type="nucleotide sequence ID" value="NZ_PVBT01000005.1"/>
</dbReference>
<feature type="compositionally biased region" description="Basic and acidic residues" evidence="8">
    <location>
        <begin position="200"/>
        <end position="212"/>
    </location>
</feature>
<evidence type="ECO:0000256" key="4">
    <source>
        <dbReference type="ARBA" id="ARBA00022692"/>
    </source>
</evidence>
<dbReference type="PANTHER" id="PTHR30329">
    <property type="entry name" value="STATOR ELEMENT OF FLAGELLAR MOTOR COMPLEX"/>
    <property type="match status" value="1"/>
</dbReference>
<feature type="domain" description="OmpA-like" evidence="9">
    <location>
        <begin position="303"/>
        <end position="421"/>
    </location>
</feature>
<feature type="region of interest" description="Disordered" evidence="8">
    <location>
        <begin position="78"/>
        <end position="124"/>
    </location>
</feature>
<feature type="compositionally biased region" description="Low complexity" evidence="8">
    <location>
        <begin position="213"/>
        <end position="250"/>
    </location>
</feature>
<keyword evidence="10" id="KW-0969">Cilium</keyword>
<keyword evidence="3" id="KW-1003">Cell membrane</keyword>
<proteinExistence type="inferred from homology"/>
<dbReference type="Pfam" id="PF00691">
    <property type="entry name" value="OmpA"/>
    <property type="match status" value="1"/>
</dbReference>
<feature type="compositionally biased region" description="Basic and acidic residues" evidence="8">
    <location>
        <begin position="275"/>
        <end position="292"/>
    </location>
</feature>
<keyword evidence="10" id="KW-0966">Cell projection</keyword>
<evidence type="ECO:0000313" key="11">
    <source>
        <dbReference type="Proteomes" id="UP000238563"/>
    </source>
</evidence>
<dbReference type="InterPro" id="IPR025713">
    <property type="entry name" value="MotB-like_N_dom"/>
</dbReference>
<keyword evidence="11" id="KW-1185">Reference proteome</keyword>
<evidence type="ECO:0000259" key="9">
    <source>
        <dbReference type="PROSITE" id="PS51123"/>
    </source>
</evidence>
<gene>
    <name evidence="10" type="ORF">C5750_17455</name>
</gene>
<keyword evidence="5" id="KW-1133">Transmembrane helix</keyword>
<dbReference type="Gene3D" id="3.30.1330.60">
    <property type="entry name" value="OmpA-like domain"/>
    <property type="match status" value="1"/>
</dbReference>
<dbReference type="GO" id="GO:0005886">
    <property type="term" value="C:plasma membrane"/>
    <property type="evidence" value="ECO:0007669"/>
    <property type="project" value="UniProtKB-SubCell"/>
</dbReference>
<evidence type="ECO:0000313" key="10">
    <source>
        <dbReference type="EMBL" id="PRD51642.1"/>
    </source>
</evidence>
<dbReference type="EMBL" id="PVBT01000005">
    <property type="protein sequence ID" value="PRD51642.1"/>
    <property type="molecule type" value="Genomic_DNA"/>
</dbReference>
<evidence type="ECO:0000256" key="3">
    <source>
        <dbReference type="ARBA" id="ARBA00022475"/>
    </source>
</evidence>
<dbReference type="OrthoDB" id="7170686at2"/>
<keyword evidence="10" id="KW-0282">Flagellum</keyword>
<dbReference type="InterPro" id="IPR036737">
    <property type="entry name" value="OmpA-like_sf"/>
</dbReference>
<organism evidence="10 11">
    <name type="scientific">Phyllobacterium myrsinacearum</name>
    <dbReference type="NCBI Taxonomy" id="28101"/>
    <lineage>
        <taxon>Bacteria</taxon>
        <taxon>Pseudomonadati</taxon>
        <taxon>Pseudomonadota</taxon>
        <taxon>Alphaproteobacteria</taxon>
        <taxon>Hyphomicrobiales</taxon>
        <taxon>Phyllobacteriaceae</taxon>
        <taxon>Phyllobacterium</taxon>
    </lineage>
</organism>
<comment type="similarity">
    <text evidence="2">Belongs to the MotB family.</text>
</comment>
<dbReference type="InterPro" id="IPR006665">
    <property type="entry name" value="OmpA-like"/>
</dbReference>
<comment type="subcellular location">
    <subcellularLocation>
        <location evidence="1">Cell membrane</location>
        <topology evidence="1">Single-pass membrane protein</topology>
    </subcellularLocation>
</comment>
<dbReference type="NCBIfam" id="NF004651">
    <property type="entry name" value="PRK05996.1"/>
    <property type="match status" value="1"/>
</dbReference>
<protein>
    <submittedName>
        <fullName evidence="10">Flagellar motor protein MotB</fullName>
    </submittedName>
</protein>
<evidence type="ECO:0000256" key="6">
    <source>
        <dbReference type="ARBA" id="ARBA00023136"/>
    </source>
</evidence>
<dbReference type="Proteomes" id="UP000238563">
    <property type="component" value="Unassembled WGS sequence"/>
</dbReference>
<comment type="caution">
    <text evidence="10">The sequence shown here is derived from an EMBL/GenBank/DDBJ whole genome shotgun (WGS) entry which is preliminary data.</text>
</comment>
<dbReference type="InterPro" id="IPR050330">
    <property type="entry name" value="Bact_OuterMem_StrucFunc"/>
</dbReference>
<evidence type="ECO:0000256" key="1">
    <source>
        <dbReference type="ARBA" id="ARBA00004162"/>
    </source>
</evidence>
<reference evidence="10 11" key="1">
    <citation type="submission" date="2018-02" db="EMBL/GenBank/DDBJ databases">
        <title>The draft genome of Phyllobacterium myrsinacearum DSM5892.</title>
        <authorList>
            <person name="Li L."/>
            <person name="Liu L."/>
            <person name="Zhang X."/>
            <person name="Wang T."/>
        </authorList>
    </citation>
    <scope>NUCLEOTIDE SEQUENCE [LARGE SCALE GENOMIC DNA]</scope>
    <source>
        <strain evidence="10 11">DSM 5892</strain>
    </source>
</reference>
<dbReference type="Pfam" id="PF13677">
    <property type="entry name" value="MotB_plug"/>
    <property type="match status" value="1"/>
</dbReference>
<keyword evidence="4" id="KW-0812">Transmembrane</keyword>
<evidence type="ECO:0000256" key="5">
    <source>
        <dbReference type="ARBA" id="ARBA00022989"/>
    </source>
</evidence>
<accession>A0A2S9JFD3</accession>